<dbReference type="AlphaFoldDB" id="A0A316AJF3"/>
<dbReference type="RefSeq" id="WP_109674553.1">
    <property type="nucleotide sequence ID" value="NZ_QGDT01000005.1"/>
</dbReference>
<dbReference type="SMART" id="SM00812">
    <property type="entry name" value="Alpha_L_fucos"/>
    <property type="match status" value="1"/>
</dbReference>
<dbReference type="GO" id="GO:0016139">
    <property type="term" value="P:glycoside catabolic process"/>
    <property type="evidence" value="ECO:0007669"/>
    <property type="project" value="TreeGrafter"/>
</dbReference>
<sequence length="450" mass="50659">MKKIFLLLVLWTSSVTVRSQNVKHILPTKPQIEWSEAEIGVMYHLDMQVFEPTYLFREDWNYQPDVSKFNPTELDTDQWLKSAKAAGAKYAVLVAKHCSGFSLWPTSAHDYSVKNVPWKNGKGDIVKDFIASCKKYGIKPGLYASASVNAYFQVNNPGRVLSGNQEDQEKYKQIVRTQLTELWTQYGELFEIWFDGGVLPPDKGGIEMLSLLKKYQPKAAAFQGPYGYENNIRWVGNENGVAPYPCWSQADSTTSATGLIQIKGLNGSPDGAFWCPGEADFPLRKHAFLGGWFWKEGEEDKIRSLEDLKSRYNETVGRNTNMLLGVVVDDRGLVPDADVNRLKEFGDQVDKRFSKLLGSTSGKGLNTLTVQFAKPQNIRDVIIQEDIALGQRVREYALYGQRKGDWQRIAEGSSIGHKRIESLQEGDFDAIKLVIEKSAGSPMIKNLACY</sequence>
<dbReference type="OrthoDB" id="1095333at2"/>
<evidence type="ECO:0000256" key="3">
    <source>
        <dbReference type="ARBA" id="ARBA00022729"/>
    </source>
</evidence>
<accession>A0A316AJF3</accession>
<dbReference type="Proteomes" id="UP000245880">
    <property type="component" value="Unassembled WGS sequence"/>
</dbReference>
<gene>
    <name evidence="7" type="ORF">CLV98_105125</name>
</gene>
<dbReference type="Pfam" id="PF01120">
    <property type="entry name" value="Alpha_L_fucos"/>
    <property type="match status" value="1"/>
</dbReference>
<keyword evidence="5" id="KW-0326">Glycosidase</keyword>
<dbReference type="InterPro" id="IPR000933">
    <property type="entry name" value="Glyco_hydro_29"/>
</dbReference>
<evidence type="ECO:0000256" key="1">
    <source>
        <dbReference type="ARBA" id="ARBA00007951"/>
    </source>
</evidence>
<organism evidence="7 8">
    <name type="scientific">Dyadobacter jejuensis</name>
    <dbReference type="NCBI Taxonomy" id="1082580"/>
    <lineage>
        <taxon>Bacteria</taxon>
        <taxon>Pseudomonadati</taxon>
        <taxon>Bacteroidota</taxon>
        <taxon>Cytophagia</taxon>
        <taxon>Cytophagales</taxon>
        <taxon>Spirosomataceae</taxon>
        <taxon>Dyadobacter</taxon>
    </lineage>
</organism>
<dbReference type="Gene3D" id="3.20.20.80">
    <property type="entry name" value="Glycosidases"/>
    <property type="match status" value="1"/>
</dbReference>
<dbReference type="InterPro" id="IPR057739">
    <property type="entry name" value="Glyco_hydro_29_N"/>
</dbReference>
<evidence type="ECO:0000313" key="8">
    <source>
        <dbReference type="Proteomes" id="UP000245880"/>
    </source>
</evidence>
<dbReference type="GO" id="GO:0005764">
    <property type="term" value="C:lysosome"/>
    <property type="evidence" value="ECO:0007669"/>
    <property type="project" value="TreeGrafter"/>
</dbReference>
<dbReference type="GO" id="GO:0006004">
    <property type="term" value="P:fucose metabolic process"/>
    <property type="evidence" value="ECO:0007669"/>
    <property type="project" value="TreeGrafter"/>
</dbReference>
<proteinExistence type="inferred from homology"/>
<protein>
    <recommendedName>
        <fullName evidence="2">alpha-L-fucosidase</fullName>
        <ecNumber evidence="2">3.2.1.51</ecNumber>
    </recommendedName>
</protein>
<dbReference type="EC" id="3.2.1.51" evidence="2"/>
<keyword evidence="4" id="KW-0378">Hydrolase</keyword>
<comment type="similarity">
    <text evidence="1">Belongs to the glycosyl hydrolase 29 family.</text>
</comment>
<comment type="caution">
    <text evidence="7">The sequence shown here is derived from an EMBL/GenBank/DDBJ whole genome shotgun (WGS) entry which is preliminary data.</text>
</comment>
<name>A0A316AJF3_9BACT</name>
<dbReference type="EMBL" id="QGDT01000005">
    <property type="protein sequence ID" value="PWJ57945.1"/>
    <property type="molecule type" value="Genomic_DNA"/>
</dbReference>
<dbReference type="SUPFAM" id="SSF51445">
    <property type="entry name" value="(Trans)glycosidases"/>
    <property type="match status" value="1"/>
</dbReference>
<evidence type="ECO:0000256" key="2">
    <source>
        <dbReference type="ARBA" id="ARBA00012662"/>
    </source>
</evidence>
<keyword evidence="3" id="KW-0732">Signal</keyword>
<evidence type="ECO:0000256" key="4">
    <source>
        <dbReference type="ARBA" id="ARBA00022801"/>
    </source>
</evidence>
<reference evidence="7 8" key="1">
    <citation type="submission" date="2018-03" db="EMBL/GenBank/DDBJ databases">
        <title>Genomic Encyclopedia of Archaeal and Bacterial Type Strains, Phase II (KMG-II): from individual species to whole genera.</title>
        <authorList>
            <person name="Goeker M."/>
        </authorList>
    </citation>
    <scope>NUCLEOTIDE SEQUENCE [LARGE SCALE GENOMIC DNA]</scope>
    <source>
        <strain evidence="7 8">DSM 100346</strain>
    </source>
</reference>
<dbReference type="InterPro" id="IPR017853">
    <property type="entry name" value="GH"/>
</dbReference>
<dbReference type="PANTHER" id="PTHR10030">
    <property type="entry name" value="ALPHA-L-FUCOSIDASE"/>
    <property type="match status" value="1"/>
</dbReference>
<evidence type="ECO:0000256" key="5">
    <source>
        <dbReference type="ARBA" id="ARBA00023295"/>
    </source>
</evidence>
<keyword evidence="8" id="KW-1185">Reference proteome</keyword>
<evidence type="ECO:0000313" key="7">
    <source>
        <dbReference type="EMBL" id="PWJ57945.1"/>
    </source>
</evidence>
<dbReference type="GO" id="GO:0004560">
    <property type="term" value="F:alpha-L-fucosidase activity"/>
    <property type="evidence" value="ECO:0007669"/>
    <property type="project" value="InterPro"/>
</dbReference>
<dbReference type="PANTHER" id="PTHR10030:SF37">
    <property type="entry name" value="ALPHA-L-FUCOSIDASE-RELATED"/>
    <property type="match status" value="1"/>
</dbReference>
<evidence type="ECO:0000259" key="6">
    <source>
        <dbReference type="Pfam" id="PF01120"/>
    </source>
</evidence>
<dbReference type="Gene3D" id="2.60.120.260">
    <property type="entry name" value="Galactose-binding domain-like"/>
    <property type="match status" value="1"/>
</dbReference>
<feature type="domain" description="Glycoside hydrolase family 29 N-terminal" evidence="6">
    <location>
        <begin position="53"/>
        <end position="348"/>
    </location>
</feature>